<dbReference type="Pfam" id="PF08338">
    <property type="entry name" value="DUF1731"/>
    <property type="match status" value="1"/>
</dbReference>
<dbReference type="InterPro" id="IPR013549">
    <property type="entry name" value="DUF1731"/>
</dbReference>
<dbReference type="Pfam" id="PF01370">
    <property type="entry name" value="Epimerase"/>
    <property type="match status" value="1"/>
</dbReference>
<name>A0A857KZA1_9ACTN</name>
<proteinExistence type="inferred from homology"/>
<comment type="similarity">
    <text evidence="1">Belongs to the NAD(P)-dependent epimerase/dehydratase family. SDR39U1 subfamily.</text>
</comment>
<gene>
    <name evidence="2" type="ORF">GII30_14560</name>
</gene>
<evidence type="ECO:0000256" key="1">
    <source>
        <dbReference type="ARBA" id="ARBA00009353"/>
    </source>
</evidence>
<organism evidence="2">
    <name type="scientific">Gordonia amarae</name>
    <dbReference type="NCBI Taxonomy" id="36821"/>
    <lineage>
        <taxon>Bacteria</taxon>
        <taxon>Bacillati</taxon>
        <taxon>Actinomycetota</taxon>
        <taxon>Actinomycetes</taxon>
        <taxon>Mycobacteriales</taxon>
        <taxon>Gordoniaceae</taxon>
        <taxon>Gordonia</taxon>
    </lineage>
</organism>
<dbReference type="Gene3D" id="3.40.50.720">
    <property type="entry name" value="NAD(P)-binding Rossmann-like Domain"/>
    <property type="match status" value="1"/>
</dbReference>
<dbReference type="AlphaFoldDB" id="A0A857KZA1"/>
<dbReference type="SUPFAM" id="SSF51735">
    <property type="entry name" value="NAD(P)-binding Rossmann-fold domains"/>
    <property type="match status" value="1"/>
</dbReference>
<dbReference type="EMBL" id="CP045810">
    <property type="protein sequence ID" value="QHN40206.1"/>
    <property type="molecule type" value="Genomic_DNA"/>
</dbReference>
<dbReference type="InterPro" id="IPR001509">
    <property type="entry name" value="Epimerase_deHydtase"/>
</dbReference>
<dbReference type="PANTHER" id="PTHR11092">
    <property type="entry name" value="SUGAR NUCLEOTIDE EPIMERASE RELATED"/>
    <property type="match status" value="1"/>
</dbReference>
<dbReference type="PANTHER" id="PTHR11092:SF0">
    <property type="entry name" value="EPIMERASE FAMILY PROTEIN SDR39U1"/>
    <property type="match status" value="1"/>
</dbReference>
<protein>
    <submittedName>
        <fullName evidence="2">TIGR01777 family protein</fullName>
    </submittedName>
</protein>
<accession>A0A857KZA1</accession>
<reference evidence="2" key="1">
    <citation type="journal article" date="2021" name="Nat. Microbiol.">
        <title>Cocultivation of an ultrasmall environmental parasitic bacterium with lytic ability against bacteria associated with wastewater foams.</title>
        <authorList>
            <person name="Batinovic S."/>
            <person name="Rose J.J.A."/>
            <person name="Ratcliffe J."/>
            <person name="Seviour R.J."/>
            <person name="Petrovski S."/>
        </authorList>
    </citation>
    <scope>NUCLEOTIDE SEQUENCE</scope>
    <source>
        <strain evidence="2">CON44</strain>
    </source>
</reference>
<dbReference type="InterPro" id="IPR036291">
    <property type="entry name" value="NAD(P)-bd_dom_sf"/>
</dbReference>
<dbReference type="NCBIfam" id="TIGR01777">
    <property type="entry name" value="yfcH"/>
    <property type="match status" value="1"/>
</dbReference>
<dbReference type="RefSeq" id="WP_005187000.1">
    <property type="nucleotide sequence ID" value="NZ_CP045804.1"/>
</dbReference>
<sequence>MRIAVAGSAGLIGSALVDTLRGSGHTVIRLVRRQVRADDEHYWDPETFGVDPRTLDGVGAVVGLGGVGIGDHRWSGRFKQEIRDSRITPTEVLAEAVAEAGVPVFVSASATGYYGDTGAHAAVETDPAGTGFLADVVRDWEDAATSVAGAGTNVVLLRTAPVISSRGGLIGKLTPLFRMGLGATFGAGDQYFSWITLPDEVAAIVTILENSLTDNKITGPVNLCAPNPVRFTDFAKALGSALHRPARLVVPDFVVRRLGGEMAEEMILHSQRVVPQVLTDAGFTFTHPDIDSALEYASA</sequence>
<evidence type="ECO:0000313" key="2">
    <source>
        <dbReference type="EMBL" id="QHN40206.1"/>
    </source>
</evidence>
<dbReference type="InterPro" id="IPR010099">
    <property type="entry name" value="SDR39U1"/>
</dbReference>